<evidence type="ECO:0000256" key="1">
    <source>
        <dbReference type="ARBA" id="ARBA00022679"/>
    </source>
</evidence>
<gene>
    <name evidence="8" type="ORF">PHMEG_00017141</name>
</gene>
<dbReference type="Proteomes" id="UP000198211">
    <property type="component" value="Unassembled WGS sequence"/>
</dbReference>
<dbReference type="OrthoDB" id="116078at2759"/>
<dbReference type="GO" id="GO:0003964">
    <property type="term" value="F:RNA-directed DNA polymerase activity"/>
    <property type="evidence" value="ECO:0007669"/>
    <property type="project" value="UniProtKB-KW"/>
</dbReference>
<evidence type="ECO:0000256" key="2">
    <source>
        <dbReference type="ARBA" id="ARBA00022695"/>
    </source>
</evidence>
<evidence type="ECO:0000256" key="3">
    <source>
        <dbReference type="ARBA" id="ARBA00022722"/>
    </source>
</evidence>
<dbReference type="InterPro" id="IPR043128">
    <property type="entry name" value="Rev_trsase/Diguanyl_cyclase"/>
</dbReference>
<organism evidence="8 9">
    <name type="scientific">Phytophthora megakarya</name>
    <dbReference type="NCBI Taxonomy" id="4795"/>
    <lineage>
        <taxon>Eukaryota</taxon>
        <taxon>Sar</taxon>
        <taxon>Stramenopiles</taxon>
        <taxon>Oomycota</taxon>
        <taxon>Peronosporomycetes</taxon>
        <taxon>Peronosporales</taxon>
        <taxon>Peronosporaceae</taxon>
        <taxon>Phytophthora</taxon>
    </lineage>
</organism>
<keyword evidence="6" id="KW-0695">RNA-directed DNA polymerase</keyword>
<evidence type="ECO:0000256" key="5">
    <source>
        <dbReference type="ARBA" id="ARBA00022801"/>
    </source>
</evidence>
<dbReference type="SUPFAM" id="SSF56672">
    <property type="entry name" value="DNA/RNA polymerases"/>
    <property type="match status" value="1"/>
</dbReference>
<keyword evidence="2" id="KW-0548">Nucleotidyltransferase</keyword>
<evidence type="ECO:0000256" key="4">
    <source>
        <dbReference type="ARBA" id="ARBA00022759"/>
    </source>
</evidence>
<dbReference type="EMBL" id="NBNE01002572">
    <property type="protein sequence ID" value="OWZ10064.1"/>
    <property type="molecule type" value="Genomic_DNA"/>
</dbReference>
<feature type="domain" description="Reverse transcriptase RNase H-like" evidence="7">
    <location>
        <begin position="56"/>
        <end position="141"/>
    </location>
</feature>
<dbReference type="Pfam" id="PF17917">
    <property type="entry name" value="RT_RNaseH"/>
    <property type="match status" value="1"/>
</dbReference>
<keyword evidence="4" id="KW-0255">Endonuclease</keyword>
<keyword evidence="1" id="KW-0808">Transferase</keyword>
<dbReference type="InterPro" id="IPR050951">
    <property type="entry name" value="Retrovirus_Pol_polyprotein"/>
</dbReference>
<accession>A0A225VY42</accession>
<proteinExistence type="predicted"/>
<dbReference type="GO" id="GO:0016787">
    <property type="term" value="F:hydrolase activity"/>
    <property type="evidence" value="ECO:0007669"/>
    <property type="project" value="UniProtKB-KW"/>
</dbReference>
<name>A0A225VY42_9STRA</name>
<comment type="caution">
    <text evidence="8">The sequence shown here is derived from an EMBL/GenBank/DDBJ whole genome shotgun (WGS) entry which is preliminary data.</text>
</comment>
<dbReference type="AlphaFoldDB" id="A0A225VY42"/>
<evidence type="ECO:0000313" key="9">
    <source>
        <dbReference type="Proteomes" id="UP000198211"/>
    </source>
</evidence>
<keyword evidence="5" id="KW-0378">Hydrolase</keyword>
<dbReference type="InterPro" id="IPR041373">
    <property type="entry name" value="RT_RNaseH"/>
</dbReference>
<dbReference type="InterPro" id="IPR043502">
    <property type="entry name" value="DNA/RNA_pol_sf"/>
</dbReference>
<protein>
    <submittedName>
        <fullName evidence="8">RNA-dependent DNA polymerase</fullName>
    </submittedName>
</protein>
<dbReference type="PANTHER" id="PTHR37984:SF5">
    <property type="entry name" value="PROTEIN NYNRIN-LIKE"/>
    <property type="match status" value="1"/>
</dbReference>
<dbReference type="PANTHER" id="PTHR37984">
    <property type="entry name" value="PROTEIN CBG26694"/>
    <property type="match status" value="1"/>
</dbReference>
<keyword evidence="3" id="KW-0540">Nuclease</keyword>
<evidence type="ECO:0000256" key="6">
    <source>
        <dbReference type="ARBA" id="ARBA00022918"/>
    </source>
</evidence>
<reference evidence="9" key="1">
    <citation type="submission" date="2017-03" db="EMBL/GenBank/DDBJ databases">
        <title>Phytopthora megakarya and P. palmivora, two closely related causual agents of cacao black pod achieved similar genome size and gene model numbers by different mechanisms.</title>
        <authorList>
            <person name="Ali S."/>
            <person name="Shao J."/>
            <person name="Larry D.J."/>
            <person name="Kronmiller B."/>
            <person name="Shen D."/>
            <person name="Strem M.D."/>
            <person name="Melnick R.L."/>
            <person name="Guiltinan M.J."/>
            <person name="Tyler B.M."/>
            <person name="Meinhardt L.W."/>
            <person name="Bailey B.A."/>
        </authorList>
    </citation>
    <scope>NUCLEOTIDE SEQUENCE [LARGE SCALE GENOMIC DNA]</scope>
    <source>
        <strain evidence="9">zdho120</strain>
    </source>
</reference>
<dbReference type="GO" id="GO:0004519">
    <property type="term" value="F:endonuclease activity"/>
    <property type="evidence" value="ECO:0007669"/>
    <property type="project" value="UniProtKB-KW"/>
</dbReference>
<sequence>MDVKTHHDLHTVRALTSYFRRYIPGFAAFAASLERFKQKDVASRWDGDCDTWFLQVDGRNRPIAYASKLLTGSQCNGVDKTSGTTEIDCWGIIWAMHKFSCYLDHNEFDLHTDHQALTWIFSENARTTNAKLVRWAMELSQLRFKFHHKPGTSM</sequence>
<keyword evidence="9" id="KW-1185">Reference proteome</keyword>
<evidence type="ECO:0000259" key="7">
    <source>
        <dbReference type="Pfam" id="PF17917"/>
    </source>
</evidence>
<dbReference type="Gene3D" id="3.30.70.270">
    <property type="match status" value="1"/>
</dbReference>
<evidence type="ECO:0000313" key="8">
    <source>
        <dbReference type="EMBL" id="OWZ10064.1"/>
    </source>
</evidence>